<evidence type="ECO:0000256" key="1">
    <source>
        <dbReference type="SAM" id="MobiDB-lite"/>
    </source>
</evidence>
<feature type="region of interest" description="Disordered" evidence="1">
    <location>
        <begin position="227"/>
        <end position="351"/>
    </location>
</feature>
<keyword evidence="2" id="KW-0812">Transmembrane</keyword>
<feature type="compositionally biased region" description="Polar residues" evidence="1">
    <location>
        <begin position="297"/>
        <end position="315"/>
    </location>
</feature>
<reference evidence="4" key="2">
    <citation type="submission" date="2015-01" db="EMBL/GenBank/DDBJ databases">
        <title>Evolutionary Origins and Diversification of the Mycorrhizal Mutualists.</title>
        <authorList>
            <consortium name="DOE Joint Genome Institute"/>
            <consortium name="Mycorrhizal Genomics Consortium"/>
            <person name="Kohler A."/>
            <person name="Kuo A."/>
            <person name="Nagy L.G."/>
            <person name="Floudas D."/>
            <person name="Copeland A."/>
            <person name="Barry K.W."/>
            <person name="Cichocki N."/>
            <person name="Veneault-Fourrey C."/>
            <person name="LaButti K."/>
            <person name="Lindquist E.A."/>
            <person name="Lipzen A."/>
            <person name="Lundell T."/>
            <person name="Morin E."/>
            <person name="Murat C."/>
            <person name="Riley R."/>
            <person name="Ohm R."/>
            <person name="Sun H."/>
            <person name="Tunlid A."/>
            <person name="Henrissat B."/>
            <person name="Grigoriev I.V."/>
            <person name="Hibbett D.S."/>
            <person name="Martin F."/>
        </authorList>
    </citation>
    <scope>NUCLEOTIDE SEQUENCE [LARGE SCALE GENOMIC DNA]</scope>
    <source>
        <strain evidence="4">MUT 4182</strain>
    </source>
</reference>
<feature type="compositionally biased region" description="Polar residues" evidence="1">
    <location>
        <begin position="270"/>
        <end position="284"/>
    </location>
</feature>
<feature type="transmembrane region" description="Helical" evidence="2">
    <location>
        <begin position="160"/>
        <end position="184"/>
    </location>
</feature>
<evidence type="ECO:0000313" key="3">
    <source>
        <dbReference type="EMBL" id="KIO33162.1"/>
    </source>
</evidence>
<sequence length="351" mass="37241">MSCLPVTRTLYSTPTSVQTILTTTVTVYTRPETVTTDYRTTTVCFGDYTTDERAKRGRHQYPRQDDCSEGFDEQVVSSVITLDPQIVTEPLVVTELITSTGAPIPVETQVTALCAPETGIAASDTTPTNTLATGSRAPAIGTLSVPQYSPTESHHKTQKVGIVVGSIAAAVVVIAIIAGEAVVLELGTATLEAFELQSSVGGMGWIDPAYASQSSIDKPWLNQPYGPYAGLARQERPRRPSRLSRPSSFDARTSGATQPVSPPSREETSRQGSATSVSPTTSPGQRRARPLPAIPGTLSSFPQPAQSSATPTVLAQPSPRPPSTATQRLLNVETGPSSSNQLPPGYYQTER</sequence>
<dbReference type="HOGENOM" id="CLU_790354_0_0_1"/>
<dbReference type="AlphaFoldDB" id="A0A0C3MHI6"/>
<protein>
    <recommendedName>
        <fullName evidence="5">Transmembrane protein</fullName>
    </recommendedName>
</protein>
<dbReference type="Proteomes" id="UP000054248">
    <property type="component" value="Unassembled WGS sequence"/>
</dbReference>
<name>A0A0C3MHI6_9AGAM</name>
<dbReference type="OrthoDB" id="3328695at2759"/>
<evidence type="ECO:0008006" key="5">
    <source>
        <dbReference type="Google" id="ProtNLM"/>
    </source>
</evidence>
<dbReference type="EMBL" id="KN822950">
    <property type="protein sequence ID" value="KIO33162.1"/>
    <property type="molecule type" value="Genomic_DNA"/>
</dbReference>
<accession>A0A0C3MHI6</accession>
<organism evidence="3 4">
    <name type="scientific">Tulasnella calospora MUT 4182</name>
    <dbReference type="NCBI Taxonomy" id="1051891"/>
    <lineage>
        <taxon>Eukaryota</taxon>
        <taxon>Fungi</taxon>
        <taxon>Dikarya</taxon>
        <taxon>Basidiomycota</taxon>
        <taxon>Agaricomycotina</taxon>
        <taxon>Agaricomycetes</taxon>
        <taxon>Cantharellales</taxon>
        <taxon>Tulasnellaceae</taxon>
        <taxon>Tulasnella</taxon>
    </lineage>
</organism>
<evidence type="ECO:0000256" key="2">
    <source>
        <dbReference type="SAM" id="Phobius"/>
    </source>
</evidence>
<reference evidence="3 4" key="1">
    <citation type="submission" date="2014-04" db="EMBL/GenBank/DDBJ databases">
        <authorList>
            <consortium name="DOE Joint Genome Institute"/>
            <person name="Kuo A."/>
            <person name="Girlanda M."/>
            <person name="Perotto S."/>
            <person name="Kohler A."/>
            <person name="Nagy L.G."/>
            <person name="Floudas D."/>
            <person name="Copeland A."/>
            <person name="Barry K.W."/>
            <person name="Cichocki N."/>
            <person name="Veneault-Fourrey C."/>
            <person name="LaButti K."/>
            <person name="Lindquist E.A."/>
            <person name="Lipzen A."/>
            <person name="Lundell T."/>
            <person name="Morin E."/>
            <person name="Murat C."/>
            <person name="Sun H."/>
            <person name="Tunlid A."/>
            <person name="Henrissat B."/>
            <person name="Grigoriev I.V."/>
            <person name="Hibbett D.S."/>
            <person name="Martin F."/>
            <person name="Nordberg H.P."/>
            <person name="Cantor M.N."/>
            <person name="Hua S.X."/>
        </authorList>
    </citation>
    <scope>NUCLEOTIDE SEQUENCE [LARGE SCALE GENOMIC DNA]</scope>
    <source>
        <strain evidence="3 4">MUT 4182</strain>
    </source>
</reference>
<evidence type="ECO:0000313" key="4">
    <source>
        <dbReference type="Proteomes" id="UP000054248"/>
    </source>
</evidence>
<keyword evidence="4" id="KW-1185">Reference proteome</keyword>
<gene>
    <name evidence="3" type="ORF">M407DRAFT_236049</name>
</gene>
<proteinExistence type="predicted"/>
<feature type="compositionally biased region" description="Polar residues" evidence="1">
    <location>
        <begin position="323"/>
        <end position="342"/>
    </location>
</feature>
<keyword evidence="2" id="KW-1133">Transmembrane helix</keyword>
<keyword evidence="2" id="KW-0472">Membrane</keyword>
<feature type="compositionally biased region" description="Polar residues" evidence="1">
    <location>
        <begin position="250"/>
        <end position="259"/>
    </location>
</feature>